<dbReference type="Proteomes" id="UP001216139">
    <property type="component" value="Chromosome"/>
</dbReference>
<accession>A0ABY7TEG5</accession>
<keyword evidence="3" id="KW-1185">Reference proteome</keyword>
<protein>
    <submittedName>
        <fullName evidence="2">DUF1868 domain-containing protein</fullName>
    </submittedName>
</protein>
<name>A0ABY7TEG5_9SPHI</name>
<dbReference type="RefSeq" id="WP_273633110.1">
    <property type="nucleotide sequence ID" value="NZ_CP117167.1"/>
</dbReference>
<evidence type="ECO:0000259" key="1">
    <source>
        <dbReference type="Pfam" id="PF08975"/>
    </source>
</evidence>
<feature type="domain" description="DUF1868" evidence="1">
    <location>
        <begin position="60"/>
        <end position="162"/>
    </location>
</feature>
<reference evidence="2 3" key="1">
    <citation type="submission" date="2023-02" db="EMBL/GenBank/DDBJ databases">
        <title>Genome sequence of Mucilaginibacter jinjuensis strain KACC 16571.</title>
        <authorList>
            <person name="Kim S."/>
            <person name="Heo J."/>
            <person name="Kwon S.-W."/>
        </authorList>
    </citation>
    <scope>NUCLEOTIDE SEQUENCE [LARGE SCALE GENOMIC DNA]</scope>
    <source>
        <strain evidence="2 3">KACC 16571</strain>
    </source>
</reference>
<evidence type="ECO:0000313" key="3">
    <source>
        <dbReference type="Proteomes" id="UP001216139"/>
    </source>
</evidence>
<proteinExistence type="predicted"/>
<dbReference type="InterPro" id="IPR015069">
    <property type="entry name" value="2H-PEstase_DUF1868"/>
</dbReference>
<organism evidence="2 3">
    <name type="scientific">Mucilaginibacter jinjuensis</name>
    <dbReference type="NCBI Taxonomy" id="1176721"/>
    <lineage>
        <taxon>Bacteria</taxon>
        <taxon>Pseudomonadati</taxon>
        <taxon>Bacteroidota</taxon>
        <taxon>Sphingobacteriia</taxon>
        <taxon>Sphingobacteriales</taxon>
        <taxon>Sphingobacteriaceae</taxon>
        <taxon>Mucilaginibacter</taxon>
    </lineage>
</organism>
<dbReference type="SUPFAM" id="SSF55144">
    <property type="entry name" value="LigT-like"/>
    <property type="match status" value="1"/>
</dbReference>
<sequence>MMYANEAKMVSNEVRVRELAFHAYNQRQNFEVSAERIMESATKAKPAGNFSFDGRNWVPNEYMGYAVVSMLNANPGNEELSKYLTEIQASLNENLQPVNGFYMLPPESFHQTVANTLSDGRFKANILNAGIEPEYPDMVKSAFDKIAVSRLQNPIKMRAAGLSVFGTAIGMLFTFDNEADYNRILRFRAGLYDDTKLAGLDVKMTRPIIGHITLAYIEQKLNKNQKEYLATIINEINEDVRSKNKKNYFLISNTGLRRYDHLAEFCNADNYPVYQFTI</sequence>
<dbReference type="EMBL" id="CP117167">
    <property type="protein sequence ID" value="WCT14614.1"/>
    <property type="molecule type" value="Genomic_DNA"/>
</dbReference>
<dbReference type="InterPro" id="IPR009097">
    <property type="entry name" value="Cyclic_Pdiesterase"/>
</dbReference>
<dbReference type="Gene3D" id="3.90.1140.10">
    <property type="entry name" value="Cyclic phosphodiesterase"/>
    <property type="match status" value="1"/>
</dbReference>
<gene>
    <name evidence="2" type="ORF">PQO05_11775</name>
</gene>
<dbReference type="Pfam" id="PF08975">
    <property type="entry name" value="2H-phosphodiest"/>
    <property type="match status" value="1"/>
</dbReference>
<evidence type="ECO:0000313" key="2">
    <source>
        <dbReference type="EMBL" id="WCT14614.1"/>
    </source>
</evidence>